<dbReference type="CTD" id="79803"/>
<dbReference type="Pfam" id="PF15702">
    <property type="entry name" value="HPS6"/>
    <property type="match status" value="1"/>
</dbReference>
<dbReference type="GeneID" id="117359037"/>
<dbReference type="InterPro" id="IPR017218">
    <property type="entry name" value="BLOC-2_complex_Hps6_subunit"/>
</dbReference>
<protein>
    <submittedName>
        <fullName evidence="4">Hermansky-Pudlak syndrome 6 protein</fullName>
    </submittedName>
</protein>
<sequence length="788" mass="88055">MKKFGALEQLSDFSDFGRYQQLREALQGRPGLLRQLRASPDGRHLLLLLAAERRLLSFDRLPRAAACCLERSWPSQHPHVAEILFVDAGGAESGAARPGDAPWVLVIAWENGRAEVWRYRQAGGWGQLQTLELCSSARARVASVCSHAGGVVWCEERPPAEGSGRASALFSYCICRRGLALQGRDVTLGPVNIVLHHSPQYRLLSSHRDVFFVPAASALGELSKLLLVWSPRAGKITVVSPSRGFIHSTSLALGESDFKKLLIECAGLLPSIETVEIHSLALSYCGDLLLLRKQGDIDLLQRNGAVRHVYSFSGLPLTSDEEVQMQIYGNTFASVLDRSLYLVDVSTGRLMEKKILNAEEMIFMKPSKDGNIQFLTKTGIYAIHFSNDGIGKGDNCRSEPALVEMVFEEACKYYQRRSLSNTKLTVETLKNGGMFQAPIALASILQSYKKENLHQSYTNLLSTLSSELQSYLSLELLKSHIIDASESSSQQYCEDLVDLEMSRLLNSDLDKENLAYINTVFNAFPKAAWKAIKRNLQLQWNGDGKLVARAVPDVWKKILGPSSLLQEANLNGALPLFELICQSLYKFKPAWLPSFVAELTQQQVSFSWNYGCKESSESVPLYKRALSVLTKRHDNTTHNDADIEIELLLCSERPKAIMQAVTILIHSRQWERVVEAALTYSKLSPVVNKDIFTTLLAQFAQHRELDSYLGKLWEICPRDMTATDILNIVLQHIPKSEEDQTPFPNSENQLTIGLLKPLLSRVLQYHSKSDIYVDVVQTPTFPPPTPPR</sequence>
<evidence type="ECO:0000259" key="1">
    <source>
        <dbReference type="Pfam" id="PF15702"/>
    </source>
</evidence>
<dbReference type="InParanoid" id="A0A6P8R939"/>
<dbReference type="FunCoup" id="A0A6P8R939">
    <property type="interactions" value="168"/>
</dbReference>
<accession>A0A6P8R939</accession>
<evidence type="ECO:0000313" key="4">
    <source>
        <dbReference type="RefSeq" id="XP_033797028.1"/>
    </source>
</evidence>
<dbReference type="RefSeq" id="XP_033797028.1">
    <property type="nucleotide sequence ID" value="XM_033941137.1"/>
</dbReference>
<proteinExistence type="predicted"/>
<evidence type="ECO:0000259" key="2">
    <source>
        <dbReference type="Pfam" id="PF20468"/>
    </source>
</evidence>
<dbReference type="GO" id="GO:0031084">
    <property type="term" value="C:BLOC-2 complex"/>
    <property type="evidence" value="ECO:0007669"/>
    <property type="project" value="TreeGrafter"/>
</dbReference>
<name>A0A6P8R939_GEOSA</name>
<dbReference type="PANTHER" id="PTHR14696:SF2">
    <property type="entry name" value="BLOC-2 COMPLEX MEMBER HPS6"/>
    <property type="match status" value="1"/>
</dbReference>
<evidence type="ECO:0000313" key="3">
    <source>
        <dbReference type="Proteomes" id="UP000515159"/>
    </source>
</evidence>
<gene>
    <name evidence="4" type="primary">HPS6</name>
</gene>
<dbReference type="PANTHER" id="PTHR14696">
    <property type="entry name" value="HERMANSKY-PUDLAK SYNDROME 6 PROTEIN"/>
    <property type="match status" value="1"/>
</dbReference>
<keyword evidence="3" id="KW-1185">Reference proteome</keyword>
<dbReference type="AlphaFoldDB" id="A0A6P8R939"/>
<dbReference type="InterPro" id="IPR046823">
    <property type="entry name" value="HPS6_N"/>
</dbReference>
<feature type="domain" description="BLOC-2 complex member HPS6 N-terminal" evidence="1">
    <location>
        <begin position="1"/>
        <end position="382"/>
    </location>
</feature>
<feature type="domain" description="BLOC-2 complex member HPS6 C-terminal" evidence="2">
    <location>
        <begin position="404"/>
        <end position="788"/>
    </location>
</feature>
<reference evidence="4" key="1">
    <citation type="submission" date="2025-08" db="UniProtKB">
        <authorList>
            <consortium name="RefSeq"/>
        </authorList>
    </citation>
    <scope>IDENTIFICATION</scope>
</reference>
<dbReference type="GO" id="GO:0032418">
    <property type="term" value="P:lysosome localization"/>
    <property type="evidence" value="ECO:0007669"/>
    <property type="project" value="TreeGrafter"/>
</dbReference>
<dbReference type="KEGG" id="gsh:117359037"/>
<dbReference type="InterPro" id="IPR046822">
    <property type="entry name" value="HPS6_C"/>
</dbReference>
<dbReference type="Proteomes" id="UP000515159">
    <property type="component" value="Chromosome 4"/>
</dbReference>
<dbReference type="OrthoDB" id="8581967at2759"/>
<dbReference type="GO" id="GO:0005765">
    <property type="term" value="C:lysosomal membrane"/>
    <property type="evidence" value="ECO:0007669"/>
    <property type="project" value="TreeGrafter"/>
</dbReference>
<dbReference type="GO" id="GO:0072657">
    <property type="term" value="P:protein localization to membrane"/>
    <property type="evidence" value="ECO:0007669"/>
    <property type="project" value="TreeGrafter"/>
</dbReference>
<organism evidence="3 4">
    <name type="scientific">Geotrypetes seraphini</name>
    <name type="common">Gaboon caecilian</name>
    <name type="synonym">Caecilia seraphini</name>
    <dbReference type="NCBI Taxonomy" id="260995"/>
    <lineage>
        <taxon>Eukaryota</taxon>
        <taxon>Metazoa</taxon>
        <taxon>Chordata</taxon>
        <taxon>Craniata</taxon>
        <taxon>Vertebrata</taxon>
        <taxon>Euteleostomi</taxon>
        <taxon>Amphibia</taxon>
        <taxon>Gymnophiona</taxon>
        <taxon>Geotrypetes</taxon>
    </lineage>
</organism>
<dbReference type="Pfam" id="PF20468">
    <property type="entry name" value="HPS6_C"/>
    <property type="match status" value="1"/>
</dbReference>